<dbReference type="Pfam" id="PF01535">
    <property type="entry name" value="PPR"/>
    <property type="match status" value="6"/>
</dbReference>
<protein>
    <submittedName>
        <fullName evidence="4">Pentatricopeptide repeat-containing protein</fullName>
    </submittedName>
</protein>
<dbReference type="PROSITE" id="PS51375">
    <property type="entry name" value="PPR"/>
    <property type="match status" value="6"/>
</dbReference>
<feature type="repeat" description="PPR" evidence="2">
    <location>
        <begin position="367"/>
        <end position="401"/>
    </location>
</feature>
<organism evidence="4 5">
    <name type="scientific">Platanthera guangdongensis</name>
    <dbReference type="NCBI Taxonomy" id="2320717"/>
    <lineage>
        <taxon>Eukaryota</taxon>
        <taxon>Viridiplantae</taxon>
        <taxon>Streptophyta</taxon>
        <taxon>Embryophyta</taxon>
        <taxon>Tracheophyta</taxon>
        <taxon>Spermatophyta</taxon>
        <taxon>Magnoliopsida</taxon>
        <taxon>Liliopsida</taxon>
        <taxon>Asparagales</taxon>
        <taxon>Orchidaceae</taxon>
        <taxon>Orchidoideae</taxon>
        <taxon>Orchideae</taxon>
        <taxon>Orchidinae</taxon>
        <taxon>Platanthera</taxon>
    </lineage>
</organism>
<gene>
    <name evidence="4" type="primary">PCMP-H74</name>
    <name evidence="4" type="ORF">KSP40_PGU009279</name>
</gene>
<keyword evidence="5" id="KW-1185">Reference proteome</keyword>
<proteinExistence type="predicted"/>
<reference evidence="4 5" key="1">
    <citation type="journal article" date="2022" name="Nat. Plants">
        <title>Genomes of leafy and leafless Platanthera orchids illuminate the evolution of mycoheterotrophy.</title>
        <authorList>
            <person name="Li M.H."/>
            <person name="Liu K.W."/>
            <person name="Li Z."/>
            <person name="Lu H.C."/>
            <person name="Ye Q.L."/>
            <person name="Zhang D."/>
            <person name="Wang J.Y."/>
            <person name="Li Y.F."/>
            <person name="Zhong Z.M."/>
            <person name="Liu X."/>
            <person name="Yu X."/>
            <person name="Liu D.K."/>
            <person name="Tu X.D."/>
            <person name="Liu B."/>
            <person name="Hao Y."/>
            <person name="Liao X.Y."/>
            <person name="Jiang Y.T."/>
            <person name="Sun W.H."/>
            <person name="Chen J."/>
            <person name="Chen Y.Q."/>
            <person name="Ai Y."/>
            <person name="Zhai J.W."/>
            <person name="Wu S.S."/>
            <person name="Zhou Z."/>
            <person name="Hsiao Y.Y."/>
            <person name="Wu W.L."/>
            <person name="Chen Y.Y."/>
            <person name="Lin Y.F."/>
            <person name="Hsu J.L."/>
            <person name="Li C.Y."/>
            <person name="Wang Z.W."/>
            <person name="Zhao X."/>
            <person name="Zhong W.Y."/>
            <person name="Ma X.K."/>
            <person name="Ma L."/>
            <person name="Huang J."/>
            <person name="Chen G.Z."/>
            <person name="Huang M.Z."/>
            <person name="Huang L."/>
            <person name="Peng D.H."/>
            <person name="Luo Y.B."/>
            <person name="Zou S.Q."/>
            <person name="Chen S.P."/>
            <person name="Lan S."/>
            <person name="Tsai W.C."/>
            <person name="Van de Peer Y."/>
            <person name="Liu Z.J."/>
        </authorList>
    </citation>
    <scope>NUCLEOTIDE SEQUENCE [LARGE SCALE GENOMIC DNA]</scope>
    <source>
        <strain evidence="4">Lor288</strain>
    </source>
</reference>
<dbReference type="PANTHER" id="PTHR47926:SF541">
    <property type="entry name" value="DYW DOMAIN-CONTAINING PROTEIN"/>
    <property type="match status" value="1"/>
</dbReference>
<dbReference type="InterPro" id="IPR011990">
    <property type="entry name" value="TPR-like_helical_dom_sf"/>
</dbReference>
<sequence>MLPPSTFFTRLPAHTDIIAIASLYAGQLQLLASSTPRLHHSVLCRLRALHAHILASGFKPGNHLLNHLIHLYSKQGDIPSAHRLVQTAPLPDAVARTSLINAYSNAGDLYFARKVFEETPVLVRDTIFYNAMISGYSRAGKGLLAVCVFRSMLRDGFHPDDYTFTGVLSAGAYVVDLDLIQCQQLHCPAVKLGAEPLVPVSNALIALYSKCDSWDAGMHARQVFDNMTERDELTWTTMIVGYVRESDIFSARQLFDEMHERFDVVWNSMISGYVHHGHFTEAFEIFRRMLSLKLPLDEFTYTSVLSACANAGLFGHGRSVHARIIRNGPDFDPKLSLPVENVLVALYSRCSKMDLARRIFDGIQMKDSVSWNTILSGYVNLGSMDDARPIFESMPRNSQLPWMVMMSGLVQSGVSEEALKLFNRMRAENVDPCDYTYAATFSACGDLGALEHGRQLHGQLIALGYESSNSAGNALITMYAKCGAIEEAHFVFLVMPNVDFVSWNSIIAAFAHHGHGIEAINLFDMMVKEGLHPDRLTFLTVLTACNHAGLVDEGLRYLKFMQRDYGIIPGEDHYARLIDLLGRAGKIEEAKDVIEEMPFEAGPTIWESVLAGCRIHKNVEFAIHAADKLFMMIPRHHGSYVLLSNIYASFGRWEDVASVRKLMKDRGVKKEPGCSWIEVENTVHVFLVNDTSHPESHRAYIFLEVLGAKMRKLGYVPDTSFVLQDVESERKEYVLSTHSEKLAVAFGLLKLAVGAKVRILKNLRICGDCHSAIMFMSLVTGRDIVVRDAKRFHHFTDGQCSCGNFW</sequence>
<dbReference type="Pfam" id="PF20431">
    <property type="entry name" value="E_motif"/>
    <property type="match status" value="1"/>
</dbReference>
<comment type="caution">
    <text evidence="4">The sequence shown here is derived from an EMBL/GenBank/DDBJ whole genome shotgun (WGS) entry which is preliminary data.</text>
</comment>
<dbReference type="PANTHER" id="PTHR47926">
    <property type="entry name" value="PENTATRICOPEPTIDE REPEAT-CONTAINING PROTEIN"/>
    <property type="match status" value="1"/>
</dbReference>
<dbReference type="InterPro" id="IPR046960">
    <property type="entry name" value="PPR_At4g14850-like_plant"/>
</dbReference>
<dbReference type="Proteomes" id="UP001412067">
    <property type="component" value="Unassembled WGS sequence"/>
</dbReference>
<feature type="repeat" description="PPR" evidence="2">
    <location>
        <begin position="297"/>
        <end position="331"/>
    </location>
</feature>
<evidence type="ECO:0000313" key="4">
    <source>
        <dbReference type="EMBL" id="KAK8962109.1"/>
    </source>
</evidence>
<dbReference type="InterPro" id="IPR046848">
    <property type="entry name" value="E_motif"/>
</dbReference>
<dbReference type="EMBL" id="JBBWWR010000008">
    <property type="protein sequence ID" value="KAK8962109.1"/>
    <property type="molecule type" value="Genomic_DNA"/>
</dbReference>
<dbReference type="Pfam" id="PF14432">
    <property type="entry name" value="DYW_deaminase"/>
    <property type="match status" value="1"/>
</dbReference>
<accession>A0ABR2MEJ0</accession>
<keyword evidence="1" id="KW-0677">Repeat</keyword>
<dbReference type="NCBIfam" id="TIGR00756">
    <property type="entry name" value="PPR"/>
    <property type="match status" value="6"/>
</dbReference>
<evidence type="ECO:0000256" key="1">
    <source>
        <dbReference type="ARBA" id="ARBA00022737"/>
    </source>
</evidence>
<feature type="repeat" description="PPR" evidence="2">
    <location>
        <begin position="125"/>
        <end position="159"/>
    </location>
</feature>
<dbReference type="Pfam" id="PF13041">
    <property type="entry name" value="PPR_2"/>
    <property type="match status" value="3"/>
</dbReference>
<dbReference type="SUPFAM" id="SSF48452">
    <property type="entry name" value="TPR-like"/>
    <property type="match status" value="1"/>
</dbReference>
<feature type="repeat" description="PPR" evidence="2">
    <location>
        <begin position="262"/>
        <end position="296"/>
    </location>
</feature>
<dbReference type="InterPro" id="IPR032867">
    <property type="entry name" value="DYW_dom"/>
</dbReference>
<evidence type="ECO:0000256" key="2">
    <source>
        <dbReference type="PROSITE-ProRule" id="PRU00708"/>
    </source>
</evidence>
<evidence type="ECO:0000313" key="5">
    <source>
        <dbReference type="Proteomes" id="UP001412067"/>
    </source>
</evidence>
<dbReference type="Gene3D" id="1.25.40.10">
    <property type="entry name" value="Tetratricopeptide repeat domain"/>
    <property type="match status" value="5"/>
</dbReference>
<feature type="repeat" description="PPR" evidence="2">
    <location>
        <begin position="231"/>
        <end position="261"/>
    </location>
</feature>
<dbReference type="InterPro" id="IPR002885">
    <property type="entry name" value="PPR_rpt"/>
</dbReference>
<feature type="repeat" description="PPR" evidence="2">
    <location>
        <begin position="499"/>
        <end position="533"/>
    </location>
</feature>
<name>A0ABR2MEJ0_9ASPA</name>
<feature type="domain" description="DYW" evidence="3">
    <location>
        <begin position="714"/>
        <end position="806"/>
    </location>
</feature>
<evidence type="ECO:0000259" key="3">
    <source>
        <dbReference type="Pfam" id="PF14432"/>
    </source>
</evidence>